<sequence>MSLLKKTLSSFGIGTAKIEAVLQQEVLYPGQKVQVHLHIYGGAHEQVIEHLDVKLRCRYIAEAAVDTESDFVPLRQRVDETYTLAHWSLVNALIIKPGETQLVEATLEVPWNTPVTIGDNKVWLDTELGHDQPLVKDQHSVTVRPDHLLDSIFSALESYGLRLRQVECEALDGFTLPFGQEFELVPIYGPYQGALRELDIFAYRDKDAIQMWLDVDRPQRGRLTLLGDEVSQGKVTHHLTLHNGCNDADAQQVVVEALERYEMEN</sequence>
<name>A0ABS7YTT1_9VIBR</name>
<dbReference type="Pfam" id="PF07070">
    <property type="entry name" value="Spo0M"/>
    <property type="match status" value="1"/>
</dbReference>
<gene>
    <name evidence="1" type="ORF">LDJ79_15955</name>
</gene>
<dbReference type="PANTHER" id="PTHR40053:SF1">
    <property type="entry name" value="SPORULATION-CONTROL PROTEIN SPO0M"/>
    <property type="match status" value="1"/>
</dbReference>
<dbReference type="Proteomes" id="UP001199044">
    <property type="component" value="Unassembled WGS sequence"/>
</dbReference>
<organism evidence="1 2">
    <name type="scientific">Vibrio tritonius</name>
    <dbReference type="NCBI Taxonomy" id="1435069"/>
    <lineage>
        <taxon>Bacteria</taxon>
        <taxon>Pseudomonadati</taxon>
        <taxon>Pseudomonadota</taxon>
        <taxon>Gammaproteobacteria</taxon>
        <taxon>Vibrionales</taxon>
        <taxon>Vibrionaceae</taxon>
        <taxon>Vibrio</taxon>
    </lineage>
</organism>
<evidence type="ECO:0000313" key="2">
    <source>
        <dbReference type="Proteomes" id="UP001199044"/>
    </source>
</evidence>
<dbReference type="EMBL" id="JAIWIU010000112">
    <property type="protein sequence ID" value="MCA2017619.1"/>
    <property type="molecule type" value="Genomic_DNA"/>
</dbReference>
<reference evidence="2" key="1">
    <citation type="submission" date="2023-07" db="EMBL/GenBank/DDBJ databases">
        <title>Molecular identification of indigenous halophilic bacteria isolated from red sea cost, biodegradation of synthetic dyes and assessment of degraded metabolite toxicity.</title>
        <authorList>
            <person name="Chaieb K."/>
            <person name="Altayb H.N."/>
        </authorList>
    </citation>
    <scope>NUCLEOTIDE SEQUENCE [LARGE SCALE GENOMIC DNA]</scope>
    <source>
        <strain evidence="2">K20</strain>
    </source>
</reference>
<proteinExistence type="predicted"/>
<evidence type="ECO:0000313" key="1">
    <source>
        <dbReference type="EMBL" id="MCA2017619.1"/>
    </source>
</evidence>
<protein>
    <submittedName>
        <fullName evidence="1">Sporulation protein</fullName>
    </submittedName>
</protein>
<dbReference type="InterPro" id="IPR009776">
    <property type="entry name" value="Spore_0_M"/>
</dbReference>
<dbReference type="RefSeq" id="WP_068711313.1">
    <property type="nucleotide sequence ID" value="NZ_AP014635.1"/>
</dbReference>
<comment type="caution">
    <text evidence="1">The sequence shown here is derived from an EMBL/GenBank/DDBJ whole genome shotgun (WGS) entry which is preliminary data.</text>
</comment>
<accession>A0ABS7YTT1</accession>
<keyword evidence="2" id="KW-1185">Reference proteome</keyword>
<dbReference type="PANTHER" id="PTHR40053">
    <property type="entry name" value="SPORULATION-CONTROL PROTEIN SPO0M"/>
    <property type="match status" value="1"/>
</dbReference>